<dbReference type="EMBL" id="BMVP01000005">
    <property type="protein sequence ID" value="GHB60491.1"/>
    <property type="molecule type" value="Genomic_DNA"/>
</dbReference>
<evidence type="ECO:0000313" key="1">
    <source>
        <dbReference type="EMBL" id="GHB60491.1"/>
    </source>
</evidence>
<reference evidence="2" key="1">
    <citation type="journal article" date="2019" name="Int. J. Syst. Evol. Microbiol.">
        <title>The Global Catalogue of Microorganisms (GCM) 10K type strain sequencing project: providing services to taxonomists for standard genome sequencing and annotation.</title>
        <authorList>
            <consortium name="The Broad Institute Genomics Platform"/>
            <consortium name="The Broad Institute Genome Sequencing Center for Infectious Disease"/>
            <person name="Wu L."/>
            <person name="Ma J."/>
        </authorList>
    </citation>
    <scope>NUCLEOTIDE SEQUENCE [LARGE SCALE GENOMIC DNA]</scope>
    <source>
        <strain evidence="2">JCM 4738</strain>
    </source>
</reference>
<gene>
    <name evidence="1" type="ORF">GCM10010347_33180</name>
</gene>
<name>A0ABQ3ETG1_9ACTN</name>
<organism evidence="1 2">
    <name type="scientific">Streptomyces cirratus</name>
    <dbReference type="NCBI Taxonomy" id="68187"/>
    <lineage>
        <taxon>Bacteria</taxon>
        <taxon>Bacillati</taxon>
        <taxon>Actinomycetota</taxon>
        <taxon>Actinomycetes</taxon>
        <taxon>Kitasatosporales</taxon>
        <taxon>Streptomycetaceae</taxon>
        <taxon>Streptomyces</taxon>
    </lineage>
</organism>
<evidence type="ECO:0000313" key="2">
    <source>
        <dbReference type="Proteomes" id="UP000642673"/>
    </source>
</evidence>
<dbReference type="Proteomes" id="UP000642673">
    <property type="component" value="Unassembled WGS sequence"/>
</dbReference>
<sequence>MRAGWRWRGVCQEHLPERRRSALQKRYNGENDKQLKSFTANLAKGDALEVSLMLGVASPGEVYEVTPELEILKGGKHEFLRIPNAGGPFKVAGDLASSAPGINFGGGGDSNSLPAFPKA</sequence>
<proteinExistence type="predicted"/>
<comment type="caution">
    <text evidence="1">The sequence shown here is derived from an EMBL/GenBank/DDBJ whole genome shotgun (WGS) entry which is preliminary data.</text>
</comment>
<accession>A0ABQ3ETG1</accession>
<protein>
    <submittedName>
        <fullName evidence="1">Uncharacterized protein</fullName>
    </submittedName>
</protein>
<keyword evidence="2" id="KW-1185">Reference proteome</keyword>